<feature type="compositionally biased region" description="Polar residues" evidence="6">
    <location>
        <begin position="1272"/>
        <end position="1285"/>
    </location>
</feature>
<proteinExistence type="inferred from homology"/>
<feature type="region of interest" description="Disordered" evidence="6">
    <location>
        <begin position="570"/>
        <end position="591"/>
    </location>
</feature>
<evidence type="ECO:0000256" key="1">
    <source>
        <dbReference type="ARBA" id="ARBA00006672"/>
    </source>
</evidence>
<accession>A0AAE0SJZ8</accession>
<dbReference type="Gene3D" id="3.30.40.10">
    <property type="entry name" value="Zinc/RING finger domain, C3HC4 (zinc finger)"/>
    <property type="match status" value="1"/>
</dbReference>
<dbReference type="GO" id="GO:0043027">
    <property type="term" value="F:cysteine-type endopeptidase inhibitor activity involved in apoptotic process"/>
    <property type="evidence" value="ECO:0007669"/>
    <property type="project" value="TreeGrafter"/>
</dbReference>
<evidence type="ECO:0000256" key="2">
    <source>
        <dbReference type="ARBA" id="ARBA00022723"/>
    </source>
</evidence>
<feature type="region of interest" description="Disordered" evidence="6">
    <location>
        <begin position="1123"/>
        <end position="1150"/>
    </location>
</feature>
<evidence type="ECO:0000313" key="9">
    <source>
        <dbReference type="Proteomes" id="UP001195483"/>
    </source>
</evidence>
<dbReference type="GO" id="GO:0031398">
    <property type="term" value="P:positive regulation of protein ubiquitination"/>
    <property type="evidence" value="ECO:0007669"/>
    <property type="project" value="TreeGrafter"/>
</dbReference>
<dbReference type="PROSITE" id="PS50143">
    <property type="entry name" value="BIR_REPEAT_2"/>
    <property type="match status" value="2"/>
</dbReference>
<reference evidence="8" key="2">
    <citation type="journal article" date="2021" name="Genome Biol. Evol.">
        <title>Developing a high-quality reference genome for a parasitic bivalve with doubly uniparental inheritance (Bivalvia: Unionida).</title>
        <authorList>
            <person name="Smith C.H."/>
        </authorList>
    </citation>
    <scope>NUCLEOTIDE SEQUENCE</scope>
    <source>
        <strain evidence="8">CHS0354</strain>
        <tissue evidence="8">Mantle</tissue>
    </source>
</reference>
<dbReference type="Pfam" id="PF00653">
    <property type="entry name" value="BIR"/>
    <property type="match status" value="2"/>
</dbReference>
<keyword evidence="3 5" id="KW-0863">Zinc-finger</keyword>
<dbReference type="GO" id="GO:0005634">
    <property type="term" value="C:nucleus"/>
    <property type="evidence" value="ECO:0007669"/>
    <property type="project" value="TreeGrafter"/>
</dbReference>
<dbReference type="InterPro" id="IPR001841">
    <property type="entry name" value="Znf_RING"/>
</dbReference>
<dbReference type="CDD" id="cd16713">
    <property type="entry name" value="RING-HC_BIRC2_3_7"/>
    <property type="match status" value="1"/>
</dbReference>
<dbReference type="PANTHER" id="PTHR10044">
    <property type="entry name" value="INHIBITOR OF APOPTOSIS"/>
    <property type="match status" value="1"/>
</dbReference>
<dbReference type="InterPro" id="IPR050784">
    <property type="entry name" value="IAP"/>
</dbReference>
<sequence length="1361" mass="153245">MHGGLEKYLDWYPVLNMHGGLEKYLDWYPVLNMHGGLEKYLDWYPVLNMHGGLEKYLDWYPVLYLHHIDEDTHQNLDLLLQYLTEFGIYSNLSPCLADILMRDAVACTTHTLDDFLELDSFSDVQNGCLDSEKNCNRRRLIFKFGVSVITRTYCNHDMYFATEPDSHSERQQTFYSEQVDSEVVGSEYYGQCVELTWKEGGVFLACVMISVLFLYQIIRLHINYGTLFNDVLKKLLCPSATDKEVRGCRVTCQLSEGIRDEDIESFSNCPWWPKGQTSGLCRVQPFLCHGKEVSEMDTNMLEKSKIHGIEAVIAQTSVSMGLEVEGLKIKQDTVRVTTQNPEKAEINDARVNVDSLKITAWIAEGTEVNDLLAKIGTVDIANQTSGSTQVKDPSVNKESWQVTAQTSVIIEADNSRVQGGTENFTFLPSNIAMEEDLTEKAEIIKIIDKSNERPEVYKFRSVNKNRKNTIETSSKDEVEIDKAVCQVSWEEPGNSNDRVPSNELVKEQFFDDGVKIDLNQSFLHVTCKYVSQKNEDGGNDLSYYHDIHQGRKQQTGSGKISELIKKKKRHSLMTKGSDARDRTVTSTTSQEWIKKNPDSDISILFRDPSLSEEKDKIGFQEHRKWPKSKPLVSGVQQEFTPFTEEPYVASSQKCKEIFDKNSDNCLIITERHSDFISLKSEKKMKAWCSKLQFIVTDNKKNADEIIHIKEGVKLFSSRKQVTSSSLRAFFETEDAGFDYGKDSVGTEMQIPSGMDLNMQKGKCGVDINERTGTEIDLKEKKKLNLRQIVWLPRNWLPLPRLGKDEIVGFVEEQTRQENGGSTLPPTEHEELKEILRRLASDNVPGPQITMKYEMLRLCTMKTFPGLDRPFAIRIIGAGFYYAGHLDQVICYCCGSRKNSWVIGDIPLLIHQKKAPNCGFLTHNALVNVPIRKATSAESLSLANFSLLRIQRSDGSNQSDVAQGESSLMLPSSEQNRVSVLNTPHQMLVTNKSLPSNQLIASERQNVLDNLQTVSTDTYSMEEPPPKYPQYAVKNMRINSFQGWPAELQQRPEEMAECGFYYAGFSDCVRCFHCGVGLRHWMSEDDPWIEHARWSTSCLYVLKMKGVEFVSLVKIAVEIAEREEAARSNSEANQAVEHSSESVTAVTGTEASSNHSTTNFVAVKDITGSTGVTGGNANEAVACSPSPGNTEIQKYLLTDAAQSVLDMGYQPKLVQQAIERVLLKKGREELTGQIIMEAVFEIEEENKKQPLHQASIQSAEINESCGKAEINTEANNKQDGQLSAEATENESSEKSQIDPEKIIREHRELRGTTLCKICLENTISIAFLPCAHLVTCSDCAPAMRKCPVCGTLIKGTVKTFYG</sequence>
<dbReference type="SMART" id="SM00184">
    <property type="entry name" value="RING"/>
    <property type="match status" value="1"/>
</dbReference>
<dbReference type="GO" id="GO:0005737">
    <property type="term" value="C:cytoplasm"/>
    <property type="evidence" value="ECO:0007669"/>
    <property type="project" value="TreeGrafter"/>
</dbReference>
<dbReference type="GO" id="GO:0043066">
    <property type="term" value="P:negative regulation of apoptotic process"/>
    <property type="evidence" value="ECO:0007669"/>
    <property type="project" value="TreeGrafter"/>
</dbReference>
<reference evidence="8" key="3">
    <citation type="submission" date="2023-05" db="EMBL/GenBank/DDBJ databases">
        <authorList>
            <person name="Smith C.H."/>
        </authorList>
    </citation>
    <scope>NUCLEOTIDE SEQUENCE</scope>
    <source>
        <strain evidence="8">CHS0354</strain>
        <tissue evidence="8">Mantle</tissue>
    </source>
</reference>
<dbReference type="InterPro" id="IPR001370">
    <property type="entry name" value="BIR_rpt"/>
</dbReference>
<evidence type="ECO:0000256" key="5">
    <source>
        <dbReference type="PROSITE-ProRule" id="PRU00175"/>
    </source>
</evidence>
<dbReference type="SUPFAM" id="SSF57924">
    <property type="entry name" value="Inhibitor of apoptosis (IAP) repeat"/>
    <property type="match status" value="2"/>
</dbReference>
<evidence type="ECO:0000256" key="4">
    <source>
        <dbReference type="ARBA" id="ARBA00022833"/>
    </source>
</evidence>
<comment type="caution">
    <text evidence="8">The sequence shown here is derived from an EMBL/GenBank/DDBJ whole genome shotgun (WGS) entry which is preliminary data.</text>
</comment>
<comment type="similarity">
    <text evidence="1">Belongs to the IAP family.</text>
</comment>
<dbReference type="GO" id="GO:0051726">
    <property type="term" value="P:regulation of cell cycle"/>
    <property type="evidence" value="ECO:0007669"/>
    <property type="project" value="TreeGrafter"/>
</dbReference>
<reference evidence="8" key="1">
    <citation type="journal article" date="2021" name="Genome Biol. Evol.">
        <title>A High-Quality Reference Genome for a Parasitic Bivalve with Doubly Uniparental Inheritance (Bivalvia: Unionida).</title>
        <authorList>
            <person name="Smith C.H."/>
        </authorList>
    </citation>
    <scope>NUCLEOTIDE SEQUENCE</scope>
    <source>
        <strain evidence="8">CHS0354</strain>
    </source>
</reference>
<dbReference type="FunFam" id="1.10.1170.10:FF:000002">
    <property type="entry name" value="Baculoviral IAP repeat containing 7"/>
    <property type="match status" value="1"/>
</dbReference>
<evidence type="ECO:0000256" key="6">
    <source>
        <dbReference type="SAM" id="MobiDB-lite"/>
    </source>
</evidence>
<name>A0AAE0SJZ8_9BIVA</name>
<dbReference type="Gene3D" id="1.10.8.10">
    <property type="entry name" value="DNA helicase RuvA subunit, C-terminal domain"/>
    <property type="match status" value="1"/>
</dbReference>
<dbReference type="EMBL" id="JAEAOA010001131">
    <property type="protein sequence ID" value="KAK3593111.1"/>
    <property type="molecule type" value="Genomic_DNA"/>
</dbReference>
<feature type="compositionally biased region" description="Polar residues" evidence="6">
    <location>
        <begin position="1140"/>
        <end position="1150"/>
    </location>
</feature>
<dbReference type="SMART" id="SM00238">
    <property type="entry name" value="BIR"/>
    <property type="match status" value="2"/>
</dbReference>
<dbReference type="GO" id="GO:0061630">
    <property type="term" value="F:ubiquitin protein ligase activity"/>
    <property type="evidence" value="ECO:0007669"/>
    <property type="project" value="TreeGrafter"/>
</dbReference>
<feature type="domain" description="RING-type" evidence="7">
    <location>
        <begin position="1314"/>
        <end position="1348"/>
    </location>
</feature>
<keyword evidence="4" id="KW-0862">Zinc</keyword>
<keyword evidence="2" id="KW-0479">Metal-binding</keyword>
<dbReference type="PANTHER" id="PTHR10044:SF139">
    <property type="entry name" value="DEATH-ASSOCIATED INHIBITOR OF APOPTOSIS 2"/>
    <property type="match status" value="1"/>
</dbReference>
<dbReference type="Proteomes" id="UP001195483">
    <property type="component" value="Unassembled WGS sequence"/>
</dbReference>
<dbReference type="Pfam" id="PF13920">
    <property type="entry name" value="zf-C3HC4_3"/>
    <property type="match status" value="1"/>
</dbReference>
<organism evidence="8 9">
    <name type="scientific">Potamilus streckersoni</name>
    <dbReference type="NCBI Taxonomy" id="2493646"/>
    <lineage>
        <taxon>Eukaryota</taxon>
        <taxon>Metazoa</taxon>
        <taxon>Spiralia</taxon>
        <taxon>Lophotrochozoa</taxon>
        <taxon>Mollusca</taxon>
        <taxon>Bivalvia</taxon>
        <taxon>Autobranchia</taxon>
        <taxon>Heteroconchia</taxon>
        <taxon>Palaeoheterodonta</taxon>
        <taxon>Unionida</taxon>
        <taxon>Unionoidea</taxon>
        <taxon>Unionidae</taxon>
        <taxon>Ambleminae</taxon>
        <taxon>Lampsilini</taxon>
        <taxon>Potamilus</taxon>
    </lineage>
</organism>
<dbReference type="InterPro" id="IPR013083">
    <property type="entry name" value="Znf_RING/FYVE/PHD"/>
</dbReference>
<dbReference type="CDD" id="cd00022">
    <property type="entry name" value="BIR"/>
    <property type="match status" value="1"/>
</dbReference>
<dbReference type="GO" id="GO:0008270">
    <property type="term" value="F:zinc ion binding"/>
    <property type="evidence" value="ECO:0007669"/>
    <property type="project" value="UniProtKB-KW"/>
</dbReference>
<dbReference type="PROSITE" id="PS50089">
    <property type="entry name" value="ZF_RING_2"/>
    <property type="match status" value="1"/>
</dbReference>
<evidence type="ECO:0000256" key="3">
    <source>
        <dbReference type="ARBA" id="ARBA00022771"/>
    </source>
</evidence>
<evidence type="ECO:0000313" key="8">
    <source>
        <dbReference type="EMBL" id="KAK3593111.1"/>
    </source>
</evidence>
<dbReference type="Gene3D" id="1.10.1170.10">
    <property type="entry name" value="Inhibitor Of Apoptosis Protein (2mihbC-IAP-1), Chain A"/>
    <property type="match status" value="2"/>
</dbReference>
<feature type="region of interest" description="Disordered" evidence="6">
    <location>
        <begin position="1272"/>
        <end position="1301"/>
    </location>
</feature>
<evidence type="ECO:0000259" key="7">
    <source>
        <dbReference type="PROSITE" id="PS50089"/>
    </source>
</evidence>
<keyword evidence="9" id="KW-1185">Reference proteome</keyword>
<gene>
    <name evidence="8" type="ORF">CHS0354_018236</name>
</gene>
<protein>
    <recommendedName>
        <fullName evidence="7">RING-type domain-containing protein</fullName>
    </recommendedName>
</protein>
<feature type="compositionally biased region" description="Basic and acidic residues" evidence="6">
    <location>
        <begin position="1290"/>
        <end position="1301"/>
    </location>
</feature>